<feature type="transmembrane region" description="Helical" evidence="2">
    <location>
        <begin position="89"/>
        <end position="108"/>
    </location>
</feature>
<evidence type="ECO:0000313" key="5">
    <source>
        <dbReference type="WBParaSite" id="BPAG_0001374101-mRNA-1"/>
    </source>
</evidence>
<feature type="region of interest" description="Disordered" evidence="1">
    <location>
        <begin position="251"/>
        <end position="301"/>
    </location>
</feature>
<evidence type="ECO:0000313" key="3">
    <source>
        <dbReference type="EMBL" id="VDN94854.1"/>
    </source>
</evidence>
<feature type="transmembrane region" description="Helical" evidence="2">
    <location>
        <begin position="53"/>
        <end position="77"/>
    </location>
</feature>
<reference evidence="3 4" key="2">
    <citation type="submission" date="2018-11" db="EMBL/GenBank/DDBJ databases">
        <authorList>
            <consortium name="Pathogen Informatics"/>
        </authorList>
    </citation>
    <scope>NUCLEOTIDE SEQUENCE [LARGE SCALE GENOMIC DNA]</scope>
</reference>
<feature type="region of interest" description="Disordered" evidence="1">
    <location>
        <begin position="209"/>
        <end position="238"/>
    </location>
</feature>
<dbReference type="Proteomes" id="UP000278627">
    <property type="component" value="Unassembled WGS sequence"/>
</dbReference>
<dbReference type="WBParaSite" id="BPAG_0001374101-mRNA-1">
    <property type="protein sequence ID" value="BPAG_0001374101-mRNA-1"/>
    <property type="gene ID" value="BPAG_0001374101"/>
</dbReference>
<sequence>TTTTTITTVITTIDSSDSSDISASSVSNNSECSFLQVCSLVIIIFISDGRYQWFIYTVIFFISVLLILCTSLTLLMHYIGIKNIYNIEVIFNLIAFSLSLLAGSVLTYDLIKMVSGSFTHHRYLPPTNIGKDSWKNRIAVCTFKITYLKLLTIKKDSSIQTTLVLLVSTIIFWWGCCNRSLNHLKKTNQRSSDETGINTAPVDNAIRTTKTAPEDAQSPVLSKSQSFPRTSSDKSVDATQAETMKFIRQHKGEQDSFATHIPKKRVARRSTEIKARPPVRCDRDDYKTIPAHMLPSSTDDL</sequence>
<organism evidence="5">
    <name type="scientific">Brugia pahangi</name>
    <name type="common">Filarial nematode worm</name>
    <dbReference type="NCBI Taxonomy" id="6280"/>
    <lineage>
        <taxon>Eukaryota</taxon>
        <taxon>Metazoa</taxon>
        <taxon>Ecdysozoa</taxon>
        <taxon>Nematoda</taxon>
        <taxon>Chromadorea</taxon>
        <taxon>Rhabditida</taxon>
        <taxon>Spirurina</taxon>
        <taxon>Spiruromorpha</taxon>
        <taxon>Filarioidea</taxon>
        <taxon>Onchocercidae</taxon>
        <taxon>Brugia</taxon>
    </lineage>
</organism>
<protein>
    <submittedName>
        <fullName evidence="5">MARVEL domain-containing protein</fullName>
    </submittedName>
</protein>
<proteinExistence type="predicted"/>
<name>A0A0N4TXN5_BRUPA</name>
<evidence type="ECO:0000256" key="1">
    <source>
        <dbReference type="SAM" id="MobiDB-lite"/>
    </source>
</evidence>
<reference evidence="5" key="1">
    <citation type="submission" date="2017-02" db="UniProtKB">
        <authorList>
            <consortium name="WormBaseParasite"/>
        </authorList>
    </citation>
    <scope>IDENTIFICATION</scope>
</reference>
<feature type="transmembrane region" description="Helical" evidence="2">
    <location>
        <begin position="157"/>
        <end position="176"/>
    </location>
</feature>
<dbReference type="AlphaFoldDB" id="A0A0N4TXN5"/>
<feature type="compositionally biased region" description="Basic and acidic residues" evidence="1">
    <location>
        <begin position="269"/>
        <end position="287"/>
    </location>
</feature>
<keyword evidence="4" id="KW-1185">Reference proteome</keyword>
<evidence type="ECO:0000313" key="4">
    <source>
        <dbReference type="Proteomes" id="UP000278627"/>
    </source>
</evidence>
<keyword evidence="2" id="KW-1133">Transmembrane helix</keyword>
<keyword evidence="2" id="KW-0472">Membrane</keyword>
<dbReference type="EMBL" id="UZAD01013427">
    <property type="protein sequence ID" value="VDN94854.1"/>
    <property type="molecule type" value="Genomic_DNA"/>
</dbReference>
<feature type="compositionally biased region" description="Polar residues" evidence="1">
    <location>
        <begin position="219"/>
        <end position="230"/>
    </location>
</feature>
<gene>
    <name evidence="3" type="ORF">BPAG_LOCUS13669</name>
</gene>
<keyword evidence="2" id="KW-0812">Transmembrane</keyword>
<accession>A0A0N4TXN5</accession>
<evidence type="ECO:0000256" key="2">
    <source>
        <dbReference type="SAM" id="Phobius"/>
    </source>
</evidence>